<feature type="compositionally biased region" description="Acidic residues" evidence="9">
    <location>
        <begin position="402"/>
        <end position="411"/>
    </location>
</feature>
<keyword evidence="5" id="KW-0238">DNA-binding</keyword>
<keyword evidence="3" id="KW-0862">Zinc</keyword>
<evidence type="ECO:0000313" key="11">
    <source>
        <dbReference type="Proteomes" id="UP000515146"/>
    </source>
</evidence>
<feature type="domain" description="Nuclear receptor" evidence="10">
    <location>
        <begin position="256"/>
        <end position="333"/>
    </location>
</feature>
<dbReference type="PROSITE" id="PS51030">
    <property type="entry name" value="NUCLEAR_REC_DBD_2"/>
    <property type="match status" value="1"/>
</dbReference>
<dbReference type="PRINTS" id="PR00047">
    <property type="entry name" value="STROIDFINGER"/>
</dbReference>
<dbReference type="GO" id="GO:0030154">
    <property type="term" value="P:cell differentiation"/>
    <property type="evidence" value="ECO:0007669"/>
    <property type="project" value="TreeGrafter"/>
</dbReference>
<dbReference type="InterPro" id="IPR013088">
    <property type="entry name" value="Znf_NHR/GATA"/>
</dbReference>
<feature type="compositionally biased region" description="Polar residues" evidence="9">
    <location>
        <begin position="354"/>
        <end position="364"/>
    </location>
</feature>
<evidence type="ECO:0000256" key="6">
    <source>
        <dbReference type="ARBA" id="ARBA00023163"/>
    </source>
</evidence>
<feature type="region of interest" description="Disordered" evidence="9">
    <location>
        <begin position="570"/>
        <end position="609"/>
    </location>
</feature>
<evidence type="ECO:0000256" key="3">
    <source>
        <dbReference type="ARBA" id="ARBA00022833"/>
    </source>
</evidence>
<keyword evidence="11" id="KW-1185">Reference proteome</keyword>
<feature type="compositionally biased region" description="Low complexity" evidence="9">
    <location>
        <begin position="365"/>
        <end position="374"/>
    </location>
</feature>
<dbReference type="Pfam" id="PF00105">
    <property type="entry name" value="zf-C4"/>
    <property type="match status" value="1"/>
</dbReference>
<evidence type="ECO:0000256" key="8">
    <source>
        <dbReference type="ARBA" id="ARBA00023242"/>
    </source>
</evidence>
<evidence type="ECO:0000313" key="12">
    <source>
        <dbReference type="RefSeq" id="XP_027203737.1"/>
    </source>
</evidence>
<dbReference type="KEGG" id="dpte:113797533"/>
<feature type="region of interest" description="Disordered" evidence="9">
    <location>
        <begin position="168"/>
        <end position="257"/>
    </location>
</feature>
<feature type="compositionally biased region" description="Low complexity" evidence="9">
    <location>
        <begin position="519"/>
        <end position="547"/>
    </location>
</feature>
<feature type="region of interest" description="Disordered" evidence="9">
    <location>
        <begin position="332"/>
        <end position="411"/>
    </location>
</feature>
<keyword evidence="2" id="KW-0863">Zinc-finger</keyword>
<feature type="compositionally biased region" description="Low complexity" evidence="9">
    <location>
        <begin position="231"/>
        <end position="246"/>
    </location>
</feature>
<keyword evidence="4" id="KW-0805">Transcription regulation</keyword>
<feature type="compositionally biased region" description="Basic and acidic residues" evidence="9">
    <location>
        <begin position="596"/>
        <end position="608"/>
    </location>
</feature>
<gene>
    <name evidence="12" type="primary">LOC113797533</name>
</gene>
<dbReference type="SMART" id="SM00399">
    <property type="entry name" value="ZnF_C4"/>
    <property type="match status" value="1"/>
</dbReference>
<feature type="compositionally biased region" description="Polar residues" evidence="9">
    <location>
        <begin position="581"/>
        <end position="595"/>
    </location>
</feature>
<name>A0A6P6YEN1_DERPT</name>
<organism evidence="11 12">
    <name type="scientific">Dermatophagoides pteronyssinus</name>
    <name type="common">European house dust mite</name>
    <dbReference type="NCBI Taxonomy" id="6956"/>
    <lineage>
        <taxon>Eukaryota</taxon>
        <taxon>Metazoa</taxon>
        <taxon>Ecdysozoa</taxon>
        <taxon>Arthropoda</taxon>
        <taxon>Chelicerata</taxon>
        <taxon>Arachnida</taxon>
        <taxon>Acari</taxon>
        <taxon>Acariformes</taxon>
        <taxon>Sarcoptiformes</taxon>
        <taxon>Astigmata</taxon>
        <taxon>Psoroptidia</taxon>
        <taxon>Analgoidea</taxon>
        <taxon>Pyroglyphidae</taxon>
        <taxon>Dermatophagoidinae</taxon>
        <taxon>Dermatophagoides</taxon>
    </lineage>
</organism>
<dbReference type="CDD" id="cd06916">
    <property type="entry name" value="NR_DBD_like"/>
    <property type="match status" value="1"/>
</dbReference>
<accession>A0A6P6YEN1</accession>
<dbReference type="AlphaFoldDB" id="A0A6P6YEN1"/>
<dbReference type="GO" id="GO:0008270">
    <property type="term" value="F:zinc ion binding"/>
    <property type="evidence" value="ECO:0007669"/>
    <property type="project" value="UniProtKB-KW"/>
</dbReference>
<dbReference type="PANTHER" id="PTHR24082">
    <property type="entry name" value="NUCLEAR HORMONE RECEPTOR"/>
    <property type="match status" value="1"/>
</dbReference>
<dbReference type="PANTHER" id="PTHR24082:SF283">
    <property type="entry name" value="NUCLEAR HORMONE RECEPTOR HR96"/>
    <property type="match status" value="1"/>
</dbReference>
<dbReference type="RefSeq" id="XP_027203737.1">
    <property type="nucleotide sequence ID" value="XM_027347936.1"/>
</dbReference>
<feature type="compositionally biased region" description="Polar residues" evidence="9">
    <location>
        <begin position="334"/>
        <end position="345"/>
    </location>
</feature>
<feature type="compositionally biased region" description="Polar residues" evidence="9">
    <location>
        <begin position="168"/>
        <end position="224"/>
    </location>
</feature>
<evidence type="ECO:0000259" key="10">
    <source>
        <dbReference type="PROSITE" id="PS51030"/>
    </source>
</evidence>
<dbReference type="Proteomes" id="UP000515146">
    <property type="component" value="Unplaced"/>
</dbReference>
<keyword evidence="8" id="KW-0539">Nucleus</keyword>
<keyword evidence="1" id="KW-0479">Metal-binding</keyword>
<keyword evidence="6" id="KW-0804">Transcription</keyword>
<dbReference type="InParanoid" id="A0A6P6YEN1"/>
<dbReference type="InterPro" id="IPR035500">
    <property type="entry name" value="NHR-like_dom_sf"/>
</dbReference>
<evidence type="ECO:0000256" key="2">
    <source>
        <dbReference type="ARBA" id="ARBA00022771"/>
    </source>
</evidence>
<evidence type="ECO:0000256" key="7">
    <source>
        <dbReference type="ARBA" id="ARBA00023170"/>
    </source>
</evidence>
<evidence type="ECO:0000256" key="4">
    <source>
        <dbReference type="ARBA" id="ARBA00023015"/>
    </source>
</evidence>
<dbReference type="GO" id="GO:0045944">
    <property type="term" value="P:positive regulation of transcription by RNA polymerase II"/>
    <property type="evidence" value="ECO:0007669"/>
    <property type="project" value="TreeGrafter"/>
</dbReference>
<dbReference type="OrthoDB" id="6159439at2759"/>
<feature type="compositionally biased region" description="Low complexity" evidence="9">
    <location>
        <begin position="1089"/>
        <end position="1104"/>
    </location>
</feature>
<sequence length="1154" mass="131757">MMFSNHHHPSTATHHHHHSQLLEEVAHLSNANSANHNIAAASATNSNLIMPHFLNDDITYSSSSSNHPPINHQTILMAHHHHFNHNNQYSSLNQSIINQEQFPQLSNHHHSIFNSLLKESPLSLTSHSLASILASTTTTTTAATTTTTSTTTTTIGQIPHQTIFRYSNPHQQSPYSPVSTVISTIGTPPPIHQQQHQSKSPTNRHTAISHSIKSLTKMTNGQSKKITRNDSSSSSSSSSSTMTKSKSNNHHNSNHPQQCKVCGDIPIGKNFGVVTCGSCKIFFSRNIDSKERLQCRNHNRCMDLINKSNRRNCSACRLDKCIRLGMRVKRNRQKQLQQQSLSIGSPSMKILRNPNRSLSESSPSNHNHLININENYHHHHPHHNHEFNDQNSSQAGSSSLGGDDDDEDDDIEINEISSDDYHDIPNLIPMESIANSGQSTLQNEFNYLANHNHNHRSDSYDLINVDCNKSTEKNSMLQQQQQPIRSESIIQLLSHQQQRQQQPLFNSVSVIQQAPPSRPSSSAALIINNNNNNNDNVNSNSNSNDDSLMAEDLDNENDNDDVIEIQDISQSIPANNNNNNDTATFSQQQRQPSTSKSEDINNNEKYDNNNKMLVPFNNNQNRSLIDIVVDDEEDLDSLEQMTHDVFNYSHVQSSSSLNEHTRYNYNNFYEENYCKYYYTPANSNTYHHNDHSNGSNSNSYLDDNEILKPSSTNDDLISENDLTPTSMNRIQNFNYDNNDYDYGNNNHENRSNIASVELCKVEARNFGDQDHALIADLEKWKPYIRIHMGIDYTTTASTSSSSSSSILSSITNITTMIDNQQHHQSNPNHHDQHNYYFHKLFAKEREKIDLLNLSCRMISAKPQSNDQFRAIFNSLERGIFYANKSFKLYEEFWRVSEISELIRQNESGFFKKKNNLLHMLYHLRGVQNFDDNLNAWAIFNGVNDNGFTMIKLDMFQQSIKKEMSVAHRQYIKSFPQEWRKDPTVFNLMTYLLLFSAFDRPHSPFKCDKLTYFQYLYLFKRYFECMYQDEELAQQMLLWMLKLIRQLSPLCSECLTACTHSLNPAVLKKIGPNYAQCLMMEEKQKKTIPSSTSTSSNVSMESSSNDNHSTLNRMVTHDHASSVSASSSKCNKTNDQLHNHNNIDDDDEPMMIVQD</sequence>
<proteinExistence type="predicted"/>
<dbReference type="PROSITE" id="PS00031">
    <property type="entry name" value="NUCLEAR_REC_DBD_1"/>
    <property type="match status" value="1"/>
</dbReference>
<evidence type="ECO:0000256" key="9">
    <source>
        <dbReference type="SAM" id="MobiDB-lite"/>
    </source>
</evidence>
<feature type="region of interest" description="Disordered" evidence="9">
    <location>
        <begin position="1085"/>
        <end position="1154"/>
    </location>
</feature>
<dbReference type="InterPro" id="IPR001628">
    <property type="entry name" value="Znf_hrmn_rcpt"/>
</dbReference>
<feature type="compositionally biased region" description="Basic residues" evidence="9">
    <location>
        <begin position="1"/>
        <end position="19"/>
    </location>
</feature>
<feature type="region of interest" description="Disordered" evidence="9">
    <location>
        <begin position="1"/>
        <end position="21"/>
    </location>
</feature>
<evidence type="ECO:0000256" key="1">
    <source>
        <dbReference type="ARBA" id="ARBA00022723"/>
    </source>
</evidence>
<dbReference type="GO" id="GO:0000978">
    <property type="term" value="F:RNA polymerase II cis-regulatory region sequence-specific DNA binding"/>
    <property type="evidence" value="ECO:0007669"/>
    <property type="project" value="TreeGrafter"/>
</dbReference>
<dbReference type="SUPFAM" id="SSF57716">
    <property type="entry name" value="Glucocorticoid receptor-like (DNA-binding domain)"/>
    <property type="match status" value="1"/>
</dbReference>
<dbReference type="GO" id="GO:0004879">
    <property type="term" value="F:nuclear receptor activity"/>
    <property type="evidence" value="ECO:0007669"/>
    <property type="project" value="TreeGrafter"/>
</dbReference>
<feature type="region of interest" description="Disordered" evidence="9">
    <location>
        <begin position="512"/>
        <end position="554"/>
    </location>
</feature>
<dbReference type="GO" id="GO:0000122">
    <property type="term" value="P:negative regulation of transcription by RNA polymerase II"/>
    <property type="evidence" value="ECO:0007669"/>
    <property type="project" value="TreeGrafter"/>
</dbReference>
<dbReference type="InterPro" id="IPR050234">
    <property type="entry name" value="Nuclear_hormone_rcpt_NR1"/>
</dbReference>
<evidence type="ECO:0000256" key="5">
    <source>
        <dbReference type="ARBA" id="ARBA00023125"/>
    </source>
</evidence>
<dbReference type="OMA" id="CLTACTH"/>
<dbReference type="Gene3D" id="1.10.565.10">
    <property type="entry name" value="Retinoid X Receptor"/>
    <property type="match status" value="1"/>
</dbReference>
<reference evidence="12" key="1">
    <citation type="submission" date="2025-08" db="UniProtKB">
        <authorList>
            <consortium name="RefSeq"/>
        </authorList>
    </citation>
    <scope>IDENTIFICATION</scope>
    <source>
        <strain evidence="12">Airmid</strain>
    </source>
</reference>
<dbReference type="Gene3D" id="3.30.50.10">
    <property type="entry name" value="Erythroid Transcription Factor GATA-1, subunit A"/>
    <property type="match status" value="1"/>
</dbReference>
<protein>
    <submittedName>
        <fullName evidence="12">GATA zinc finger domain-containing protein 14-like isoform X1</fullName>
    </submittedName>
</protein>
<feature type="compositionally biased region" description="Low complexity" evidence="9">
    <location>
        <begin position="389"/>
        <end position="401"/>
    </location>
</feature>
<keyword evidence="7" id="KW-0675">Receptor</keyword>